<dbReference type="PROSITE" id="PS00041">
    <property type="entry name" value="HTH_ARAC_FAMILY_1"/>
    <property type="match status" value="1"/>
</dbReference>
<dbReference type="PROSITE" id="PS01124">
    <property type="entry name" value="HTH_ARAC_FAMILY_2"/>
    <property type="match status" value="1"/>
</dbReference>
<dbReference type="InterPro" id="IPR018060">
    <property type="entry name" value="HTH_AraC"/>
</dbReference>
<dbReference type="PANTHER" id="PTHR47894:SF4">
    <property type="entry name" value="HTH-TYPE TRANSCRIPTIONAL REGULATOR GADX"/>
    <property type="match status" value="1"/>
</dbReference>
<reference evidence="5 6" key="1">
    <citation type="submission" date="2015-03" db="EMBL/GenBank/DDBJ databases">
        <authorList>
            <person name="Murphy D."/>
        </authorList>
    </citation>
    <scope>NUCLEOTIDE SEQUENCE [LARGE SCALE GENOMIC DNA]</scope>
    <source>
        <strain evidence="5 6">FCF326</strain>
    </source>
</reference>
<dbReference type="AlphaFoldDB" id="A0A0T9KKG1"/>
<dbReference type="PANTHER" id="PTHR47894">
    <property type="entry name" value="HTH-TYPE TRANSCRIPTIONAL REGULATOR GADX"/>
    <property type="match status" value="1"/>
</dbReference>
<evidence type="ECO:0000313" key="6">
    <source>
        <dbReference type="Proteomes" id="UP000045824"/>
    </source>
</evidence>
<keyword evidence="3" id="KW-0804">Transcription</keyword>
<dbReference type="Pfam" id="PF12833">
    <property type="entry name" value="HTH_18"/>
    <property type="match status" value="1"/>
</dbReference>
<dbReference type="RefSeq" id="WP_050118198.1">
    <property type="nucleotide sequence ID" value="NZ_CAWMAB010000001.1"/>
</dbReference>
<keyword evidence="2" id="KW-0238">DNA-binding</keyword>
<feature type="domain" description="HTH araC/xylS-type" evidence="4">
    <location>
        <begin position="168"/>
        <end position="265"/>
    </location>
</feature>
<dbReference type="InterPro" id="IPR009057">
    <property type="entry name" value="Homeodomain-like_sf"/>
</dbReference>
<evidence type="ECO:0000256" key="1">
    <source>
        <dbReference type="ARBA" id="ARBA00023015"/>
    </source>
</evidence>
<dbReference type="GO" id="GO:0003700">
    <property type="term" value="F:DNA-binding transcription factor activity"/>
    <property type="evidence" value="ECO:0007669"/>
    <property type="project" value="InterPro"/>
</dbReference>
<evidence type="ECO:0000256" key="2">
    <source>
        <dbReference type="ARBA" id="ARBA00023125"/>
    </source>
</evidence>
<dbReference type="InterPro" id="IPR018062">
    <property type="entry name" value="HTH_AraC-typ_CS"/>
</dbReference>
<keyword evidence="1" id="KW-0805">Transcription regulation</keyword>
<evidence type="ECO:0000259" key="4">
    <source>
        <dbReference type="PROSITE" id="PS01124"/>
    </source>
</evidence>
<accession>A0A0T9KKG1</accession>
<sequence length="269" mass="29696">MQQINHSQMAVSSAEIVARRAHTLHRVTVFSPALCHVRQGSKLVQWGSQAASAGQSTLILFPAGTEVSIANMPNRGHYCSDMVYLPQSVLHQFRQWYGALAVAPVTTASLCVPLDANTRRAWDSLLLNLKNHAPDALSQHAAIGVLLALHLAGQVGSLLIDRRDKLAEQVQQIILLDPARDWSVSDVAQTLHMGDSTLRRKLMQEERQFRVILEEVRMGCALHALQTTSLPIGEIAARNGYISASRFTSRFQQHFGLTPSRLREAIMAP</sequence>
<dbReference type="PRINTS" id="PR00032">
    <property type="entry name" value="HTHARAC"/>
</dbReference>
<dbReference type="InterPro" id="IPR020449">
    <property type="entry name" value="Tscrpt_reg_AraC-type_HTH"/>
</dbReference>
<evidence type="ECO:0000256" key="3">
    <source>
        <dbReference type="ARBA" id="ARBA00023163"/>
    </source>
</evidence>
<dbReference type="GO" id="GO:0005829">
    <property type="term" value="C:cytosol"/>
    <property type="evidence" value="ECO:0007669"/>
    <property type="project" value="TreeGrafter"/>
</dbReference>
<dbReference type="SMART" id="SM00342">
    <property type="entry name" value="HTH_ARAC"/>
    <property type="match status" value="1"/>
</dbReference>
<dbReference type="Proteomes" id="UP000045824">
    <property type="component" value="Unassembled WGS sequence"/>
</dbReference>
<gene>
    <name evidence="5" type="primary">araC3</name>
    <name evidence="5" type="ORF">ERS008491_00362</name>
</gene>
<dbReference type="GO" id="GO:0000976">
    <property type="term" value="F:transcription cis-regulatory region binding"/>
    <property type="evidence" value="ECO:0007669"/>
    <property type="project" value="TreeGrafter"/>
</dbReference>
<protein>
    <submittedName>
        <fullName evidence="5">AraC family transcriptional regulator</fullName>
    </submittedName>
</protein>
<name>A0A0T9KKG1_YERKR</name>
<dbReference type="SUPFAM" id="SSF46689">
    <property type="entry name" value="Homeodomain-like"/>
    <property type="match status" value="1"/>
</dbReference>
<organism evidence="5 6">
    <name type="scientific">Yersinia kristensenii</name>
    <dbReference type="NCBI Taxonomy" id="28152"/>
    <lineage>
        <taxon>Bacteria</taxon>
        <taxon>Pseudomonadati</taxon>
        <taxon>Pseudomonadota</taxon>
        <taxon>Gammaproteobacteria</taxon>
        <taxon>Enterobacterales</taxon>
        <taxon>Yersiniaceae</taxon>
        <taxon>Yersinia</taxon>
    </lineage>
</organism>
<dbReference type="Gene3D" id="1.10.10.60">
    <property type="entry name" value="Homeodomain-like"/>
    <property type="match status" value="1"/>
</dbReference>
<evidence type="ECO:0000313" key="5">
    <source>
        <dbReference type="EMBL" id="CNE07998.1"/>
    </source>
</evidence>
<proteinExistence type="predicted"/>
<dbReference type="EMBL" id="CPYI01000001">
    <property type="protein sequence ID" value="CNE07998.1"/>
    <property type="molecule type" value="Genomic_DNA"/>
</dbReference>